<dbReference type="InterPro" id="IPR009875">
    <property type="entry name" value="PilZ_domain"/>
</dbReference>
<name>A0ABT9H0V2_9GAMM</name>
<dbReference type="Proteomes" id="UP001231616">
    <property type="component" value="Unassembled WGS sequence"/>
</dbReference>
<dbReference type="Pfam" id="PF07238">
    <property type="entry name" value="PilZ"/>
    <property type="match status" value="1"/>
</dbReference>
<comment type="caution">
    <text evidence="2">The sequence shown here is derived from an EMBL/GenBank/DDBJ whole genome shotgun (WGS) entry which is preliminary data.</text>
</comment>
<reference evidence="2 3" key="1">
    <citation type="submission" date="2023-08" db="EMBL/GenBank/DDBJ databases">
        <authorList>
            <person name="Joshi A."/>
            <person name="Thite S."/>
        </authorList>
    </citation>
    <scope>NUCLEOTIDE SEQUENCE [LARGE SCALE GENOMIC DNA]</scope>
    <source>
        <strain evidence="2 3">AC40</strain>
    </source>
</reference>
<organism evidence="2 3">
    <name type="scientific">Alkalimonas collagenimarina</name>
    <dbReference type="NCBI Taxonomy" id="400390"/>
    <lineage>
        <taxon>Bacteria</taxon>
        <taxon>Pseudomonadati</taxon>
        <taxon>Pseudomonadota</taxon>
        <taxon>Gammaproteobacteria</taxon>
        <taxon>Alkalimonas</taxon>
    </lineage>
</organism>
<dbReference type="EMBL" id="JAUZVZ010000016">
    <property type="protein sequence ID" value="MDP4536928.1"/>
    <property type="molecule type" value="Genomic_DNA"/>
</dbReference>
<evidence type="ECO:0000313" key="2">
    <source>
        <dbReference type="EMBL" id="MDP4536928.1"/>
    </source>
</evidence>
<dbReference type="RefSeq" id="WP_305894193.1">
    <property type="nucleotide sequence ID" value="NZ_JAUZVZ010000016.1"/>
</dbReference>
<evidence type="ECO:0000313" key="3">
    <source>
        <dbReference type="Proteomes" id="UP001231616"/>
    </source>
</evidence>
<protein>
    <submittedName>
        <fullName evidence="2">PilZ domain-containing protein</fullName>
    </submittedName>
</protein>
<evidence type="ECO:0000259" key="1">
    <source>
        <dbReference type="Pfam" id="PF07238"/>
    </source>
</evidence>
<feature type="domain" description="PilZ" evidence="1">
    <location>
        <begin position="88"/>
        <end position="178"/>
    </location>
</feature>
<sequence length="202" mass="23596">MDQNQLTQLKEDFADYFQIEDRIRINAEPLDKDGANLSKDDFLALIPEPFLMAGEMMQLNSSSLRSLSRLGDVADELCRYLQHMARKMDLMMHYVLQQQDQIEFRYYTHSYGGSGLCLLSEQPMQAGDWLQLKVFLAQGEGAVFCLGQVIECRPQQEQWLVDVVYRHIRDEDQELIVRASLHEQTRQLKLKKERRYADDASE</sequence>
<proteinExistence type="predicted"/>
<accession>A0ABT9H0V2</accession>
<gene>
    <name evidence="2" type="ORF">Q3O60_12065</name>
</gene>
<keyword evidence="3" id="KW-1185">Reference proteome</keyword>